<dbReference type="EMBL" id="JBHUCP010000005">
    <property type="protein sequence ID" value="MFD1529617.1"/>
    <property type="molecule type" value="Genomic_DNA"/>
</dbReference>
<dbReference type="RefSeq" id="WP_343981743.1">
    <property type="nucleotide sequence ID" value="NZ_BAAAJG010000015.1"/>
</dbReference>
<reference evidence="3" key="1">
    <citation type="journal article" date="2019" name="Int. J. Syst. Evol. Microbiol.">
        <title>The Global Catalogue of Microorganisms (GCM) 10K type strain sequencing project: providing services to taxonomists for standard genome sequencing and annotation.</title>
        <authorList>
            <consortium name="The Broad Institute Genomics Platform"/>
            <consortium name="The Broad Institute Genome Sequencing Center for Infectious Disease"/>
            <person name="Wu L."/>
            <person name="Ma J."/>
        </authorList>
    </citation>
    <scope>NUCLEOTIDE SEQUENCE [LARGE SCALE GENOMIC DNA]</scope>
    <source>
        <strain evidence="3">JCM 12165</strain>
    </source>
</reference>
<gene>
    <name evidence="2" type="ORF">ACFSCY_09210</name>
</gene>
<sequence length="106" mass="11024">MGGLTGFYVYAIKGGMQACGATINPALIPARDQPCYDEFVSPGQGPGGPPEDVRLEHLAEPPLLGAAQAKALVLGGDGDPQRLLFAPAVERQSDDRDATSSKGKYP</sequence>
<keyword evidence="3" id="KW-1185">Reference proteome</keyword>
<protein>
    <submittedName>
        <fullName evidence="2">Uncharacterized protein</fullName>
    </submittedName>
</protein>
<proteinExistence type="predicted"/>
<name>A0ABW4FHS3_9PSEU</name>
<evidence type="ECO:0000256" key="1">
    <source>
        <dbReference type="SAM" id="MobiDB-lite"/>
    </source>
</evidence>
<dbReference type="Proteomes" id="UP001597145">
    <property type="component" value="Unassembled WGS sequence"/>
</dbReference>
<evidence type="ECO:0000313" key="3">
    <source>
        <dbReference type="Proteomes" id="UP001597145"/>
    </source>
</evidence>
<accession>A0ABW4FHS3</accession>
<evidence type="ECO:0000313" key="2">
    <source>
        <dbReference type="EMBL" id="MFD1529617.1"/>
    </source>
</evidence>
<comment type="caution">
    <text evidence="2">The sequence shown here is derived from an EMBL/GenBank/DDBJ whole genome shotgun (WGS) entry which is preliminary data.</text>
</comment>
<feature type="region of interest" description="Disordered" evidence="1">
    <location>
        <begin position="86"/>
        <end position="106"/>
    </location>
</feature>
<organism evidence="2 3">
    <name type="scientific">Pseudonocardia aurantiaca</name>
    <dbReference type="NCBI Taxonomy" id="75290"/>
    <lineage>
        <taxon>Bacteria</taxon>
        <taxon>Bacillati</taxon>
        <taxon>Actinomycetota</taxon>
        <taxon>Actinomycetes</taxon>
        <taxon>Pseudonocardiales</taxon>
        <taxon>Pseudonocardiaceae</taxon>
        <taxon>Pseudonocardia</taxon>
    </lineage>
</organism>